<proteinExistence type="inferred from homology"/>
<evidence type="ECO:0000259" key="7">
    <source>
        <dbReference type="PROSITE" id="PS51900"/>
    </source>
</evidence>
<dbReference type="Pfam" id="PF00589">
    <property type="entry name" value="Phage_integrase"/>
    <property type="match status" value="1"/>
</dbReference>
<dbReference type="KEGG" id="gbn:GEOBRER4_15890"/>
<keyword evidence="4" id="KW-0233">DNA recombination</keyword>
<dbReference type="InterPro" id="IPR038488">
    <property type="entry name" value="Integrase_DNA-bd_sf"/>
</dbReference>
<keyword evidence="3 5" id="KW-0238">DNA-binding</keyword>
<dbReference type="Gene3D" id="1.10.443.10">
    <property type="entry name" value="Intergrase catalytic core"/>
    <property type="match status" value="1"/>
</dbReference>
<dbReference type="InterPro" id="IPR025166">
    <property type="entry name" value="Integrase_DNA_bind_dom"/>
</dbReference>
<dbReference type="PROSITE" id="PS51898">
    <property type="entry name" value="TYR_RECOMBINASE"/>
    <property type="match status" value="1"/>
</dbReference>
<comment type="similarity">
    <text evidence="1">Belongs to the 'phage' integrase family.</text>
</comment>
<evidence type="ECO:0000256" key="5">
    <source>
        <dbReference type="PROSITE-ProRule" id="PRU01248"/>
    </source>
</evidence>
<dbReference type="Pfam" id="PF13356">
    <property type="entry name" value="Arm-DNA-bind_3"/>
    <property type="match status" value="1"/>
</dbReference>
<dbReference type="InterPro" id="IPR010998">
    <property type="entry name" value="Integrase_recombinase_N"/>
</dbReference>
<sequence>MADMLTDLFVKGLKPGEKEYTRREKGGFGVRVHPGGRKTFFYLYRVDGHRRFLNLGDYPATSLKAARMEYEEARAKIKAIKAGRNDIVDPLEVRKTKAAEREERRAAHTVKELVKEYLEKHAVNKRSGKADERLLNVEIVPEWGHRKAEDIKKRDIILLLESIIERGAPAMSNQVLKITRKMFNFAVERDILPHSPFAGVKALAPNKSRERALTEAEIKTLWATIDNAAISDDIRRAIKLVLVTGQRPGEIAGMHSAEIEGQWWTIPAGRAKNGMEHRVYLTASALELIGPLTAIDEETGEEVAKGNIFPCPHKKKNKPIEAHALAVAVRRNLNWPLLDKGGKPLYDKEGNHATENRLGVDQFTPHDLRRTAATFMASMGFMDEVIDAVLSHKKQGIIKTYNRHKYDREKQQALESWERKLKAITASKESNVIPMKRKVRN</sequence>
<dbReference type="Proteomes" id="UP000515472">
    <property type="component" value="Chromosome"/>
</dbReference>
<reference evidence="8 9" key="1">
    <citation type="submission" date="2020-06" db="EMBL/GenBank/DDBJ databases">
        <title>Interaction of electrochemicaly active bacteria, Geobacter bremensis R4 on different carbon anode.</title>
        <authorList>
            <person name="Meng L."/>
            <person name="Yoshida N."/>
        </authorList>
    </citation>
    <scope>NUCLEOTIDE SEQUENCE [LARGE SCALE GENOMIC DNA]</scope>
    <source>
        <strain evidence="8 9">R4</strain>
    </source>
</reference>
<evidence type="ECO:0000256" key="2">
    <source>
        <dbReference type="ARBA" id="ARBA00022908"/>
    </source>
</evidence>
<dbReference type="PANTHER" id="PTHR30629:SF2">
    <property type="entry name" value="PROPHAGE INTEGRASE INTS-RELATED"/>
    <property type="match status" value="1"/>
</dbReference>
<dbReference type="Gene3D" id="1.10.150.130">
    <property type="match status" value="1"/>
</dbReference>
<dbReference type="InterPro" id="IPR013762">
    <property type="entry name" value="Integrase-like_cat_sf"/>
</dbReference>
<dbReference type="SUPFAM" id="SSF56349">
    <property type="entry name" value="DNA breaking-rejoining enzymes"/>
    <property type="match status" value="1"/>
</dbReference>
<dbReference type="InterPro" id="IPR050808">
    <property type="entry name" value="Phage_Integrase"/>
</dbReference>
<dbReference type="GO" id="GO:0015074">
    <property type="term" value="P:DNA integration"/>
    <property type="evidence" value="ECO:0007669"/>
    <property type="project" value="UniProtKB-KW"/>
</dbReference>
<dbReference type="Gene3D" id="3.30.160.390">
    <property type="entry name" value="Integrase, DNA-binding domain"/>
    <property type="match status" value="1"/>
</dbReference>
<evidence type="ECO:0000256" key="4">
    <source>
        <dbReference type="ARBA" id="ARBA00023172"/>
    </source>
</evidence>
<dbReference type="CDD" id="cd00801">
    <property type="entry name" value="INT_P4_C"/>
    <property type="match status" value="1"/>
</dbReference>
<evidence type="ECO:0000313" key="8">
    <source>
        <dbReference type="EMBL" id="BCG46839.1"/>
    </source>
</evidence>
<keyword evidence="2" id="KW-0229">DNA integration</keyword>
<dbReference type="InterPro" id="IPR044068">
    <property type="entry name" value="CB"/>
</dbReference>
<dbReference type="InterPro" id="IPR002104">
    <property type="entry name" value="Integrase_catalytic"/>
</dbReference>
<feature type="domain" description="Core-binding (CB)" evidence="7">
    <location>
        <begin position="108"/>
        <end position="187"/>
    </location>
</feature>
<evidence type="ECO:0000259" key="6">
    <source>
        <dbReference type="PROSITE" id="PS51898"/>
    </source>
</evidence>
<dbReference type="GO" id="GO:0006310">
    <property type="term" value="P:DNA recombination"/>
    <property type="evidence" value="ECO:0007669"/>
    <property type="project" value="UniProtKB-KW"/>
</dbReference>
<dbReference type="GO" id="GO:0003677">
    <property type="term" value="F:DNA binding"/>
    <property type="evidence" value="ECO:0007669"/>
    <property type="project" value="UniProtKB-UniRule"/>
</dbReference>
<keyword evidence="9" id="KW-1185">Reference proteome</keyword>
<evidence type="ECO:0000313" key="9">
    <source>
        <dbReference type="Proteomes" id="UP000515472"/>
    </source>
</evidence>
<dbReference type="AlphaFoldDB" id="A0A6S6LZV6"/>
<dbReference type="RefSeq" id="WP_197971399.1">
    <property type="nucleotide sequence ID" value="NZ_AP023213.1"/>
</dbReference>
<dbReference type="Pfam" id="PF22022">
    <property type="entry name" value="Phage_int_M"/>
    <property type="match status" value="1"/>
</dbReference>
<dbReference type="PROSITE" id="PS51900">
    <property type="entry name" value="CB"/>
    <property type="match status" value="1"/>
</dbReference>
<organism evidence="8 9">
    <name type="scientific">Citrifermentans bremense</name>
    <dbReference type="NCBI Taxonomy" id="60035"/>
    <lineage>
        <taxon>Bacteria</taxon>
        <taxon>Pseudomonadati</taxon>
        <taxon>Thermodesulfobacteriota</taxon>
        <taxon>Desulfuromonadia</taxon>
        <taxon>Geobacterales</taxon>
        <taxon>Geobacteraceae</taxon>
        <taxon>Citrifermentans</taxon>
    </lineage>
</organism>
<evidence type="ECO:0000256" key="3">
    <source>
        <dbReference type="ARBA" id="ARBA00023125"/>
    </source>
</evidence>
<evidence type="ECO:0000256" key="1">
    <source>
        <dbReference type="ARBA" id="ARBA00008857"/>
    </source>
</evidence>
<name>A0A6S6LZV6_9BACT</name>
<accession>A0A6S6LZV6</accession>
<dbReference type="InterPro" id="IPR053876">
    <property type="entry name" value="Phage_int_M"/>
</dbReference>
<protein>
    <submittedName>
        <fullName evidence="8">Integrase</fullName>
    </submittedName>
</protein>
<feature type="domain" description="Tyr recombinase" evidence="6">
    <location>
        <begin position="208"/>
        <end position="415"/>
    </location>
</feature>
<gene>
    <name evidence="8" type="ORF">GEOBRER4_n1652</name>
</gene>
<dbReference type="InterPro" id="IPR011010">
    <property type="entry name" value="DNA_brk_join_enz"/>
</dbReference>
<dbReference type="PANTHER" id="PTHR30629">
    <property type="entry name" value="PROPHAGE INTEGRASE"/>
    <property type="match status" value="1"/>
</dbReference>
<dbReference type="EMBL" id="AP023213">
    <property type="protein sequence ID" value="BCG46839.1"/>
    <property type="molecule type" value="Genomic_DNA"/>
</dbReference>